<evidence type="ECO:0000256" key="2">
    <source>
        <dbReference type="ARBA" id="ARBA00010817"/>
    </source>
</evidence>
<dbReference type="PROSITE" id="PS00516">
    <property type="entry name" value="ALKYLBASE_DNA_GLYCOS"/>
    <property type="match status" value="1"/>
</dbReference>
<dbReference type="InterPro" id="IPR003265">
    <property type="entry name" value="HhH-GPD_domain"/>
</dbReference>
<evidence type="ECO:0000256" key="5">
    <source>
        <dbReference type="ARBA" id="ARBA00023204"/>
    </source>
</evidence>
<keyword evidence="9" id="KW-1185">Reference proteome</keyword>
<dbReference type="Pfam" id="PF00730">
    <property type="entry name" value="HhH-GPD"/>
    <property type="match status" value="1"/>
</dbReference>
<dbReference type="Gene3D" id="1.10.1670.40">
    <property type="match status" value="1"/>
</dbReference>
<evidence type="ECO:0000256" key="6">
    <source>
        <dbReference type="SAM" id="Phobius"/>
    </source>
</evidence>
<protein>
    <recommendedName>
        <fullName evidence="3">DNA-3-methyladenine glycosylase II</fullName>
        <ecNumber evidence="3">3.2.2.21</ecNumber>
    </recommendedName>
</protein>
<sequence>MKTFEYGEKEISYLRSKDKRLAEVIDQVGLIQREVDVDLFSSVVHHIIGQQISTKAQATIWKRMQETLGEVNAETILSADISRLQSFGMTFRKAEYISDFARKVHDGTVDLDAVWQMSDEDAIRELSSLKGIGVWTAEMILLFCMQRPDIFSYDDLAIQRGLRMVYHHRKIDRKLFERYRRRFSPYCSVASLYLWAVSGGAIPGMKDYKPKMKKKEIEK</sequence>
<feature type="transmembrane region" description="Helical" evidence="6">
    <location>
        <begin position="183"/>
        <end position="202"/>
    </location>
</feature>
<keyword evidence="5" id="KW-0234">DNA repair</keyword>
<dbReference type="CDD" id="cd00056">
    <property type="entry name" value="ENDO3c"/>
    <property type="match status" value="1"/>
</dbReference>
<evidence type="ECO:0000256" key="1">
    <source>
        <dbReference type="ARBA" id="ARBA00000086"/>
    </source>
</evidence>
<dbReference type="EC" id="3.2.2.21" evidence="3"/>
<dbReference type="Gene3D" id="1.10.340.30">
    <property type="entry name" value="Hypothetical protein, domain 2"/>
    <property type="match status" value="1"/>
</dbReference>
<evidence type="ECO:0000259" key="7">
    <source>
        <dbReference type="SMART" id="SM00478"/>
    </source>
</evidence>
<dbReference type="InterPro" id="IPR000035">
    <property type="entry name" value="Alkylbase_DNA_glycsylse_CS"/>
</dbReference>
<reference evidence="8 9" key="1">
    <citation type="journal article" date="2021" name="ISME Commun">
        <title>Automated analysis of genomic sequences facilitates high-throughput and comprehensive description of bacteria.</title>
        <authorList>
            <person name="Hitch T.C.A."/>
        </authorList>
    </citation>
    <scope>NUCLEOTIDE SEQUENCE [LARGE SCALE GENOMIC DNA]</scope>
    <source>
        <strain evidence="8 9">Sanger_02</strain>
    </source>
</reference>
<dbReference type="SMART" id="SM00478">
    <property type="entry name" value="ENDO3c"/>
    <property type="match status" value="1"/>
</dbReference>
<organism evidence="8 9">
    <name type="scientific">Dorea ammoniilytica</name>
    <dbReference type="NCBI Taxonomy" id="2981788"/>
    <lineage>
        <taxon>Bacteria</taxon>
        <taxon>Bacillati</taxon>
        <taxon>Bacillota</taxon>
        <taxon>Clostridia</taxon>
        <taxon>Lachnospirales</taxon>
        <taxon>Lachnospiraceae</taxon>
        <taxon>Dorea</taxon>
    </lineage>
</organism>
<proteinExistence type="inferred from homology"/>
<dbReference type="EMBL" id="JAOQJV010000003">
    <property type="protein sequence ID" value="MCU6699397.1"/>
    <property type="molecule type" value="Genomic_DNA"/>
</dbReference>
<keyword evidence="6" id="KW-0472">Membrane</keyword>
<dbReference type="InterPro" id="IPR011257">
    <property type="entry name" value="DNA_glycosylase"/>
</dbReference>
<evidence type="ECO:0000256" key="4">
    <source>
        <dbReference type="ARBA" id="ARBA00022763"/>
    </source>
</evidence>
<comment type="similarity">
    <text evidence="2">Belongs to the alkylbase DNA glycosidase AlkA family.</text>
</comment>
<keyword evidence="4" id="KW-0227">DNA damage</keyword>
<dbReference type="InterPro" id="IPR051912">
    <property type="entry name" value="Alkylbase_DNA_Glycosylase/TA"/>
</dbReference>
<gene>
    <name evidence="8" type="ORF">OCV65_03985</name>
</gene>
<keyword evidence="6" id="KW-0812">Transmembrane</keyword>
<keyword evidence="6" id="KW-1133">Transmembrane helix</keyword>
<dbReference type="SUPFAM" id="SSF48150">
    <property type="entry name" value="DNA-glycosylase"/>
    <property type="match status" value="1"/>
</dbReference>
<comment type="catalytic activity">
    <reaction evidence="1">
        <text>Hydrolysis of alkylated DNA, releasing 3-methyladenine, 3-methylguanine, 7-methylguanine and 7-methyladenine.</text>
        <dbReference type="EC" id="3.2.2.21"/>
    </reaction>
</comment>
<evidence type="ECO:0000313" key="8">
    <source>
        <dbReference type="EMBL" id="MCU6699397.1"/>
    </source>
</evidence>
<name>A0ABT2S4N3_9FIRM</name>
<comment type="caution">
    <text evidence="8">The sequence shown here is derived from an EMBL/GenBank/DDBJ whole genome shotgun (WGS) entry which is preliminary data.</text>
</comment>
<dbReference type="Proteomes" id="UP001207605">
    <property type="component" value="Unassembled WGS sequence"/>
</dbReference>
<dbReference type="PANTHER" id="PTHR43003:SF5">
    <property type="entry name" value="DNA-3-METHYLADENINE GLYCOSYLASE"/>
    <property type="match status" value="1"/>
</dbReference>
<dbReference type="RefSeq" id="WP_262581038.1">
    <property type="nucleotide sequence ID" value="NZ_JAOQJV010000003.1"/>
</dbReference>
<feature type="domain" description="HhH-GPD" evidence="7">
    <location>
        <begin position="48"/>
        <end position="202"/>
    </location>
</feature>
<dbReference type="PANTHER" id="PTHR43003">
    <property type="entry name" value="DNA-3-METHYLADENINE GLYCOSYLASE"/>
    <property type="match status" value="1"/>
</dbReference>
<accession>A0ABT2S4N3</accession>
<evidence type="ECO:0000313" key="9">
    <source>
        <dbReference type="Proteomes" id="UP001207605"/>
    </source>
</evidence>
<evidence type="ECO:0000256" key="3">
    <source>
        <dbReference type="ARBA" id="ARBA00012000"/>
    </source>
</evidence>